<evidence type="ECO:0000256" key="5">
    <source>
        <dbReference type="ARBA" id="ARBA00023181"/>
    </source>
</evidence>
<feature type="transmembrane region" description="Helical" evidence="6">
    <location>
        <begin position="24"/>
        <end position="45"/>
    </location>
</feature>
<name>A0A369TSH9_9RHOB</name>
<dbReference type="Pfam" id="PF05398">
    <property type="entry name" value="PufQ"/>
    <property type="match status" value="1"/>
</dbReference>
<dbReference type="EMBL" id="QPMK01000001">
    <property type="protein sequence ID" value="RDD68248.1"/>
    <property type="molecule type" value="Genomic_DNA"/>
</dbReference>
<evidence type="ECO:0000256" key="3">
    <source>
        <dbReference type="ARBA" id="ARBA00022531"/>
    </source>
</evidence>
<comment type="function">
    <text evidence="1">Required for bacteriochlorophyll biosynthesis. Directly involved in the assembly of both the B875 and B800-850 pigment-protein complexes.</text>
</comment>
<sequence length="76" mass="8677">MTDFTSNGPRTSGHRTTQKRGTEFLFYFTLIFLVAIPFATAFWALEVFQKQTLNLHGPLARAWAEADRITPLIFQA</sequence>
<dbReference type="GO" id="GO:0030494">
    <property type="term" value="P:bacteriochlorophyll biosynthetic process"/>
    <property type="evidence" value="ECO:0007669"/>
    <property type="project" value="UniProtKB-KW"/>
</dbReference>
<dbReference type="RefSeq" id="WP_114509228.1">
    <property type="nucleotide sequence ID" value="NZ_QPMK01000001.1"/>
</dbReference>
<keyword evidence="6" id="KW-0472">Membrane</keyword>
<evidence type="ECO:0000313" key="8">
    <source>
        <dbReference type="Proteomes" id="UP000253977"/>
    </source>
</evidence>
<proteinExistence type="inferred from homology"/>
<dbReference type="OrthoDB" id="7872505at2"/>
<dbReference type="GO" id="GO:0015979">
    <property type="term" value="P:photosynthesis"/>
    <property type="evidence" value="ECO:0007669"/>
    <property type="project" value="UniProtKB-KW"/>
</dbReference>
<keyword evidence="3" id="KW-0602">Photosynthesis</keyword>
<comment type="caution">
    <text evidence="7">The sequence shown here is derived from an EMBL/GenBank/DDBJ whole genome shotgun (WGS) entry which is preliminary data.</text>
</comment>
<gene>
    <name evidence="7" type="ORF">DU478_01905</name>
</gene>
<dbReference type="AlphaFoldDB" id="A0A369TSH9"/>
<evidence type="ECO:0000256" key="6">
    <source>
        <dbReference type="SAM" id="Phobius"/>
    </source>
</evidence>
<keyword evidence="4" id="KW-0149">Chlorophyll biosynthesis</keyword>
<dbReference type="PIRSF" id="PIRSF005825">
    <property type="entry name" value="PufQ"/>
    <property type="match status" value="1"/>
</dbReference>
<keyword evidence="6" id="KW-1133">Transmembrane helix</keyword>
<evidence type="ECO:0000256" key="2">
    <source>
        <dbReference type="ARBA" id="ARBA00009920"/>
    </source>
</evidence>
<evidence type="ECO:0000256" key="4">
    <source>
        <dbReference type="ARBA" id="ARBA00023171"/>
    </source>
</evidence>
<keyword evidence="6" id="KW-0812">Transmembrane</keyword>
<evidence type="ECO:0000256" key="1">
    <source>
        <dbReference type="ARBA" id="ARBA00003128"/>
    </source>
</evidence>
<keyword evidence="8" id="KW-1185">Reference proteome</keyword>
<keyword evidence="5" id="KW-0077">Bacteriochlorophyll biosynthesis</keyword>
<dbReference type="InterPro" id="IPR008800">
    <property type="entry name" value="PufQ_cyt-su"/>
</dbReference>
<organism evidence="7 8">
    <name type="scientific">Thalassococcus profundi</name>
    <dbReference type="NCBI Taxonomy" id="2282382"/>
    <lineage>
        <taxon>Bacteria</taxon>
        <taxon>Pseudomonadati</taxon>
        <taxon>Pseudomonadota</taxon>
        <taxon>Alphaproteobacteria</taxon>
        <taxon>Rhodobacterales</taxon>
        <taxon>Roseobacteraceae</taxon>
        <taxon>Thalassococcus</taxon>
    </lineage>
</organism>
<dbReference type="Proteomes" id="UP000253977">
    <property type="component" value="Unassembled WGS sequence"/>
</dbReference>
<evidence type="ECO:0000313" key="7">
    <source>
        <dbReference type="EMBL" id="RDD68248.1"/>
    </source>
</evidence>
<accession>A0A369TSH9</accession>
<reference evidence="7 8" key="1">
    <citation type="submission" date="2018-07" db="EMBL/GenBank/DDBJ databases">
        <title>Thalassococcus profundi sp. nov., a marine bacterium isolated from deep seawater of Okinawa Trough.</title>
        <authorList>
            <person name="Yu M."/>
        </authorList>
    </citation>
    <scope>NUCLEOTIDE SEQUENCE [LARGE SCALE GENOMIC DNA]</scope>
    <source>
        <strain evidence="7 8">WRAS1</strain>
    </source>
</reference>
<protein>
    <submittedName>
        <fullName evidence="7">Protein pufQ</fullName>
    </submittedName>
</protein>
<comment type="similarity">
    <text evidence="2">Belongs to the PufQ family.</text>
</comment>